<evidence type="ECO:0000313" key="13">
    <source>
        <dbReference type="Proteomes" id="UP000441162"/>
    </source>
</evidence>
<proteinExistence type="inferred from homology"/>
<evidence type="ECO:0000313" key="11">
    <source>
        <dbReference type="EMBL" id="KAA5407863.1"/>
    </source>
</evidence>
<evidence type="ECO:0000313" key="14">
    <source>
        <dbReference type="Proteomes" id="UP000481616"/>
    </source>
</evidence>
<dbReference type="Pfam" id="PF14322">
    <property type="entry name" value="SusD-like_3"/>
    <property type="match status" value="1"/>
</dbReference>
<evidence type="ECO:0000256" key="4">
    <source>
        <dbReference type="ARBA" id="ARBA00023136"/>
    </source>
</evidence>
<dbReference type="InterPro" id="IPR012944">
    <property type="entry name" value="SusD_RagB_dom"/>
</dbReference>
<dbReference type="EMBL" id="VVYY01000011">
    <property type="protein sequence ID" value="KAA5396963.1"/>
    <property type="molecule type" value="Genomic_DNA"/>
</dbReference>
<dbReference type="InterPro" id="IPR033985">
    <property type="entry name" value="SusD-like_N"/>
</dbReference>
<protein>
    <submittedName>
        <fullName evidence="11">RagB/SusD family nutrient uptake outer membrane protein</fullName>
    </submittedName>
</protein>
<dbReference type="Pfam" id="PF07980">
    <property type="entry name" value="SusD_RagB"/>
    <property type="match status" value="1"/>
</dbReference>
<dbReference type="AlphaFoldDB" id="A0A4R4I7M7"/>
<comment type="similarity">
    <text evidence="2">Belongs to the SusD family.</text>
</comment>
<evidence type="ECO:0000313" key="10">
    <source>
        <dbReference type="EMBL" id="KAA5396963.1"/>
    </source>
</evidence>
<feature type="signal peptide" evidence="6">
    <location>
        <begin position="1"/>
        <end position="22"/>
    </location>
</feature>
<dbReference type="GO" id="GO:0009279">
    <property type="term" value="C:cell outer membrane"/>
    <property type="evidence" value="ECO:0007669"/>
    <property type="project" value="UniProtKB-SubCell"/>
</dbReference>
<accession>A0A4R4I7M7</accession>
<comment type="caution">
    <text evidence="11">The sequence shown here is derived from an EMBL/GenBank/DDBJ whole genome shotgun (WGS) entry which is preliminary data.</text>
</comment>
<keyword evidence="4" id="KW-0472">Membrane</keyword>
<organism evidence="11 13">
    <name type="scientific">Phocaeicola dorei</name>
    <dbReference type="NCBI Taxonomy" id="357276"/>
    <lineage>
        <taxon>Bacteria</taxon>
        <taxon>Pseudomonadati</taxon>
        <taxon>Bacteroidota</taxon>
        <taxon>Bacteroidia</taxon>
        <taxon>Bacteroidales</taxon>
        <taxon>Bacteroidaceae</taxon>
        <taxon>Phocaeicola</taxon>
    </lineage>
</organism>
<evidence type="ECO:0000256" key="6">
    <source>
        <dbReference type="SAM" id="SignalP"/>
    </source>
</evidence>
<feature type="domain" description="SusD-like N-terminal" evidence="8">
    <location>
        <begin position="76"/>
        <end position="220"/>
    </location>
</feature>
<dbReference type="RefSeq" id="WP_038609335.1">
    <property type="nucleotide sequence ID" value="NZ_BAABYF010000001.1"/>
</dbReference>
<dbReference type="Proteomes" id="UP000441162">
    <property type="component" value="Unassembled WGS sequence"/>
</dbReference>
<dbReference type="InterPro" id="IPR011990">
    <property type="entry name" value="TPR-like_helical_dom_sf"/>
</dbReference>
<dbReference type="Proteomes" id="UP000347681">
    <property type="component" value="Unassembled WGS sequence"/>
</dbReference>
<evidence type="ECO:0000256" key="3">
    <source>
        <dbReference type="ARBA" id="ARBA00022729"/>
    </source>
</evidence>
<evidence type="ECO:0000259" key="7">
    <source>
        <dbReference type="Pfam" id="PF07980"/>
    </source>
</evidence>
<keyword evidence="3 6" id="KW-0732">Signal</keyword>
<dbReference type="KEGG" id="bdo:EL88_07655"/>
<evidence type="ECO:0000256" key="2">
    <source>
        <dbReference type="ARBA" id="ARBA00006275"/>
    </source>
</evidence>
<reference evidence="12 13" key="1">
    <citation type="journal article" date="2019" name="Nat. Med.">
        <title>A library of human gut bacterial isolates paired with longitudinal multiomics data enables mechanistic microbiome research.</title>
        <authorList>
            <person name="Poyet M."/>
            <person name="Groussin M."/>
            <person name="Gibbons S.M."/>
            <person name="Avila-Pacheco J."/>
            <person name="Jiang X."/>
            <person name="Kearney S.M."/>
            <person name="Perrotta A.R."/>
            <person name="Berdy B."/>
            <person name="Zhao S."/>
            <person name="Lieberman T.D."/>
            <person name="Swanson P.K."/>
            <person name="Smith M."/>
            <person name="Roesemann S."/>
            <person name="Alexander J.E."/>
            <person name="Rich S.A."/>
            <person name="Livny J."/>
            <person name="Vlamakis H."/>
            <person name="Clish C."/>
            <person name="Bullock K."/>
            <person name="Deik A."/>
            <person name="Scott J."/>
            <person name="Pierce K.A."/>
            <person name="Xavier R.J."/>
            <person name="Alm E.J."/>
        </authorList>
    </citation>
    <scope>NUCLEOTIDE SEQUENCE [LARGE SCALE GENOMIC DNA]</scope>
    <source>
        <strain evidence="10 14">BIOML-A1</strain>
        <strain evidence="11 13">BIOML-A4</strain>
        <strain evidence="9 12">BIOML-A5</strain>
    </source>
</reference>
<sequence>MKNIFSKVVLGACLMTSFHACSLDEYNPTMVEADETLSTFDGWKGMQSYCYQTLSGYMFNFEFLALCEGGTDTWITSMNKTWAQEVFYYEGLAPNTQYPNTSFKYAYSMINNCNAVINRAVEVKGDGSDPKVIERLVAEARCLRAFYYSVLVTHYGNITLNLEEAKGINTRPQRNSIEEIYAQIVEDLKFAAEKLEVTPYEDNYARCTKKTALGLLARVYAQGAGEGLSENGVSYWQRAKEVSEDLINNASAYGAYLYDDVEDVWAQANNRKNKEALFVAAGPNPYDPSCKVGKQTNIFSFFFPNPSKLSEIYKTNDKGNYYLGRVNNNILAPSKYLIDCFDADYDKRWENSFVTAFGDFSMEQTNWGITYGKKTVELTADICSKYGISSEHIGKKIYPYVDATYIPTSNGAGNQYPAKMWPKGDHSGDIAHLVDVKNVYVHPYPLTEDEDRFSIYLSKDKLSDTDKAKRAYFCINIDDLFDVEGKYKEASFDGTNSFMMYPALSKYNWNYDGAFNGSNLQYKCGDIMIMRMAEVYLIAAEANQQLGDGAKAATYLNVLRKRACRNADDFESHMKLTTASENDIFDEYARELCGEYGRWALLKRHKAFESRLAIGNPRAAKSFTQKHYLRPISYDFLSQIDNADEYGTNGY</sequence>
<dbReference type="EMBL" id="VVZA01000001">
    <property type="protein sequence ID" value="KAA5407863.1"/>
    <property type="molecule type" value="Genomic_DNA"/>
</dbReference>
<evidence type="ECO:0000313" key="9">
    <source>
        <dbReference type="EMBL" id="KAA5385072.1"/>
    </source>
</evidence>
<keyword evidence="5" id="KW-0998">Cell outer membrane</keyword>
<name>A0A4R4I7M7_9BACT</name>
<dbReference type="Gene3D" id="1.25.40.390">
    <property type="match status" value="2"/>
</dbReference>
<evidence type="ECO:0000259" key="8">
    <source>
        <dbReference type="Pfam" id="PF14322"/>
    </source>
</evidence>
<dbReference type="Proteomes" id="UP000481616">
    <property type="component" value="Unassembled WGS sequence"/>
</dbReference>
<dbReference type="EMBL" id="VVZB01000002">
    <property type="protein sequence ID" value="KAA5385072.1"/>
    <property type="molecule type" value="Genomic_DNA"/>
</dbReference>
<evidence type="ECO:0000256" key="5">
    <source>
        <dbReference type="ARBA" id="ARBA00023237"/>
    </source>
</evidence>
<feature type="chain" id="PRO_5043195039" evidence="6">
    <location>
        <begin position="23"/>
        <end position="651"/>
    </location>
</feature>
<gene>
    <name evidence="11" type="ORF">F2Y51_00235</name>
    <name evidence="10" type="ORF">F2Y58_14080</name>
    <name evidence="9" type="ORF">F2Y61_04340</name>
</gene>
<dbReference type="SUPFAM" id="SSF48452">
    <property type="entry name" value="TPR-like"/>
    <property type="match status" value="1"/>
</dbReference>
<evidence type="ECO:0000256" key="1">
    <source>
        <dbReference type="ARBA" id="ARBA00004442"/>
    </source>
</evidence>
<feature type="domain" description="RagB/SusD" evidence="7">
    <location>
        <begin position="479"/>
        <end position="619"/>
    </location>
</feature>
<comment type="subcellular location">
    <subcellularLocation>
        <location evidence="1">Cell outer membrane</location>
    </subcellularLocation>
</comment>
<evidence type="ECO:0000313" key="12">
    <source>
        <dbReference type="Proteomes" id="UP000347681"/>
    </source>
</evidence>